<accession>A0ABW0KLJ7</accession>
<dbReference type="Gene3D" id="2.160.10.10">
    <property type="entry name" value="Hexapeptide repeat proteins"/>
    <property type="match status" value="1"/>
</dbReference>
<dbReference type="InterPro" id="IPR001451">
    <property type="entry name" value="Hexapep"/>
</dbReference>
<gene>
    <name evidence="2" type="ORF">ACFQDI_03580</name>
</gene>
<organism evidence="2 3">
    <name type="scientific">Prosthecobacter fluviatilis</name>
    <dbReference type="NCBI Taxonomy" id="445931"/>
    <lineage>
        <taxon>Bacteria</taxon>
        <taxon>Pseudomonadati</taxon>
        <taxon>Verrucomicrobiota</taxon>
        <taxon>Verrucomicrobiia</taxon>
        <taxon>Verrucomicrobiales</taxon>
        <taxon>Verrucomicrobiaceae</taxon>
        <taxon>Prosthecobacter</taxon>
    </lineage>
</organism>
<dbReference type="SUPFAM" id="SSF51161">
    <property type="entry name" value="Trimeric LpxA-like enzymes"/>
    <property type="match status" value="1"/>
</dbReference>
<dbReference type="InterPro" id="IPR050179">
    <property type="entry name" value="Trans_hexapeptide_repeat"/>
</dbReference>
<sequence>MKPIILFGTGKIAEIMLYFLRNESDRTVAACTVDRAYMPGAEWQGLPVVAFEELAATYPPDQYEVFVALGYQDMNELRAGKCAAARALGYTLASYVHPQSGVPKDLVHGDNCFIMNHVMIHPCVKLGSNVFVWSGAMIGHHSTIGDNVWLTSSANVSGVVTVGANTFLAVNSTIGHGVKIGQRCFIGANALVTQCTEDDQVFVSASTKPFRLSSQQFMRMSRFADL</sequence>
<dbReference type="InterPro" id="IPR020019">
    <property type="entry name" value="AcTrfase_PglD-like"/>
</dbReference>
<proteinExistence type="inferred from homology"/>
<evidence type="ECO:0000256" key="1">
    <source>
        <dbReference type="ARBA" id="ARBA00007274"/>
    </source>
</evidence>
<dbReference type="RefSeq" id="WP_377163482.1">
    <property type="nucleotide sequence ID" value="NZ_JBHSMQ010000001.1"/>
</dbReference>
<comment type="similarity">
    <text evidence="1">Belongs to the transferase hexapeptide repeat family.</text>
</comment>
<comment type="caution">
    <text evidence="2">The sequence shown here is derived from an EMBL/GenBank/DDBJ whole genome shotgun (WGS) entry which is preliminary data.</text>
</comment>
<protein>
    <submittedName>
        <fullName evidence="2">Acetyltransferase</fullName>
    </submittedName>
</protein>
<dbReference type="CDD" id="cd03360">
    <property type="entry name" value="LbH_AT_putative"/>
    <property type="match status" value="1"/>
</dbReference>
<dbReference type="EMBL" id="JBHSMQ010000001">
    <property type="protein sequence ID" value="MFC5453927.1"/>
    <property type="molecule type" value="Genomic_DNA"/>
</dbReference>
<dbReference type="Proteomes" id="UP001596052">
    <property type="component" value="Unassembled WGS sequence"/>
</dbReference>
<dbReference type="InterPro" id="IPR011004">
    <property type="entry name" value="Trimer_LpxA-like_sf"/>
</dbReference>
<keyword evidence="3" id="KW-1185">Reference proteome</keyword>
<reference evidence="3" key="1">
    <citation type="journal article" date="2019" name="Int. J. Syst. Evol. Microbiol.">
        <title>The Global Catalogue of Microorganisms (GCM) 10K type strain sequencing project: providing services to taxonomists for standard genome sequencing and annotation.</title>
        <authorList>
            <consortium name="The Broad Institute Genomics Platform"/>
            <consortium name="The Broad Institute Genome Sequencing Center for Infectious Disease"/>
            <person name="Wu L."/>
            <person name="Ma J."/>
        </authorList>
    </citation>
    <scope>NUCLEOTIDE SEQUENCE [LARGE SCALE GENOMIC DNA]</scope>
    <source>
        <strain evidence="3">CGMCC 4.1469</strain>
    </source>
</reference>
<dbReference type="PANTHER" id="PTHR43300">
    <property type="entry name" value="ACETYLTRANSFERASE"/>
    <property type="match status" value="1"/>
</dbReference>
<dbReference type="Pfam" id="PF00132">
    <property type="entry name" value="Hexapep"/>
    <property type="match status" value="2"/>
</dbReference>
<dbReference type="PANTHER" id="PTHR43300:SF4">
    <property type="entry name" value="ACYL-[ACYL-CARRIER-PROTEIN]--UDP-N-ACETYLGLUCOSAMINE O-ACYLTRANSFERASE"/>
    <property type="match status" value="1"/>
</dbReference>
<evidence type="ECO:0000313" key="3">
    <source>
        <dbReference type="Proteomes" id="UP001596052"/>
    </source>
</evidence>
<evidence type="ECO:0000313" key="2">
    <source>
        <dbReference type="EMBL" id="MFC5453927.1"/>
    </source>
</evidence>
<name>A0ABW0KLJ7_9BACT</name>